<gene>
    <name evidence="9 12" type="primary">xerC</name>
    <name evidence="12" type="ORF">WPS_17370</name>
</gene>
<dbReference type="EMBL" id="AP025523">
    <property type="protein sequence ID" value="BDE06461.1"/>
    <property type="molecule type" value="Genomic_DNA"/>
</dbReference>
<dbReference type="InterPro" id="IPR004107">
    <property type="entry name" value="Integrase_SAM-like_N"/>
</dbReference>
<dbReference type="GO" id="GO:0006313">
    <property type="term" value="P:DNA transposition"/>
    <property type="evidence" value="ECO:0007669"/>
    <property type="project" value="UniProtKB-UniRule"/>
</dbReference>
<keyword evidence="2 9" id="KW-0963">Cytoplasm</keyword>
<evidence type="ECO:0000313" key="13">
    <source>
        <dbReference type="Proteomes" id="UP001317532"/>
    </source>
</evidence>
<dbReference type="InterPro" id="IPR044068">
    <property type="entry name" value="CB"/>
</dbReference>
<dbReference type="InterPro" id="IPR013762">
    <property type="entry name" value="Integrase-like_cat_sf"/>
</dbReference>
<feature type="active site" evidence="9">
    <location>
        <position position="179"/>
    </location>
</feature>
<keyword evidence="13" id="KW-1185">Reference proteome</keyword>
<comment type="similarity">
    <text evidence="9">Belongs to the 'phage' integrase family. XerC subfamily.</text>
</comment>
<evidence type="ECO:0000256" key="9">
    <source>
        <dbReference type="HAMAP-Rule" id="MF_01808"/>
    </source>
</evidence>
<proteinExistence type="inferred from homology"/>
<feature type="domain" description="Tyr recombinase" evidence="10">
    <location>
        <begin position="137"/>
        <end position="318"/>
    </location>
</feature>
<dbReference type="KEGG" id="vab:WPS_17370"/>
<dbReference type="NCBIfam" id="NF040815">
    <property type="entry name" value="recomb_XerA_Arch"/>
    <property type="match status" value="1"/>
</dbReference>
<dbReference type="GO" id="GO:0007059">
    <property type="term" value="P:chromosome segregation"/>
    <property type="evidence" value="ECO:0007669"/>
    <property type="project" value="UniProtKB-UniRule"/>
</dbReference>
<keyword evidence="7 9" id="KW-0233">DNA recombination</keyword>
<feature type="active site" evidence="9">
    <location>
        <position position="296"/>
    </location>
</feature>
<dbReference type="InterPro" id="IPR011010">
    <property type="entry name" value="DNA_brk_join_enz"/>
</dbReference>
<protein>
    <recommendedName>
        <fullName evidence="9">Tyrosine recombinase XerC</fullName>
    </recommendedName>
</protein>
<dbReference type="Pfam" id="PF00589">
    <property type="entry name" value="Phage_integrase"/>
    <property type="match status" value="1"/>
</dbReference>
<dbReference type="InterPro" id="IPR023009">
    <property type="entry name" value="Tyrosine_recombinase_XerC/XerD"/>
</dbReference>
<keyword evidence="4 9" id="KW-0159">Chromosome partition</keyword>
<organism evidence="12 13">
    <name type="scientific">Vulcanimicrobium alpinum</name>
    <dbReference type="NCBI Taxonomy" id="3016050"/>
    <lineage>
        <taxon>Bacteria</taxon>
        <taxon>Bacillati</taxon>
        <taxon>Vulcanimicrobiota</taxon>
        <taxon>Vulcanimicrobiia</taxon>
        <taxon>Vulcanimicrobiales</taxon>
        <taxon>Vulcanimicrobiaceae</taxon>
        <taxon>Vulcanimicrobium</taxon>
    </lineage>
</organism>
<evidence type="ECO:0000259" key="10">
    <source>
        <dbReference type="PROSITE" id="PS51898"/>
    </source>
</evidence>
<dbReference type="Gene3D" id="1.10.443.10">
    <property type="entry name" value="Intergrase catalytic core"/>
    <property type="match status" value="1"/>
</dbReference>
<evidence type="ECO:0000313" key="12">
    <source>
        <dbReference type="EMBL" id="BDE06461.1"/>
    </source>
</evidence>
<sequence length="327" mass="36036">MLSVAAARRRYDAAAFVSDDPAIARFAQYLQLRRMSPKTSIAYQRDLESFGSFLKAGAAGAKDLDAHQPPPYDGLETATTGDVLRYVQRLNGSRAYAPRSLARKISALTTFYKFLRFEGRRSDNPAADIPRPRIGKALPKALSERDVNRVLDTRIAGLSEAQRLRDVAILECLYSSGIRRSELLGLDLGDVDLEERTLRVIGGKGNKDRIVPMTHAAAAAMHAYAGVRPRNAGPSFFVGRGGARLSESALYKIVKTYMAIAGIDAHATPHTLRHTAATHLYEHGADLLVIKEILGHESLATTQIYTKVARKRVSEQFDAAHPRDRRE</sequence>
<comment type="subunit">
    <text evidence="9">Forms a cyclic heterotetrameric complex composed of two molecules of XerC and two molecules of XerD.</text>
</comment>
<feature type="active site" evidence="9">
    <location>
        <position position="270"/>
    </location>
</feature>
<reference evidence="12 13" key="1">
    <citation type="journal article" date="2022" name="ISME Commun">
        <title>Vulcanimicrobium alpinus gen. nov. sp. nov., the first cultivated representative of the candidate phylum 'Eremiobacterota', is a metabolically versatile aerobic anoxygenic phototroph.</title>
        <authorList>
            <person name="Yabe S."/>
            <person name="Muto K."/>
            <person name="Abe K."/>
            <person name="Yokota A."/>
            <person name="Staudigel H."/>
            <person name="Tebo B.M."/>
        </authorList>
    </citation>
    <scope>NUCLEOTIDE SEQUENCE [LARGE SCALE GENOMIC DNA]</scope>
    <source>
        <strain evidence="12 13">WC8-2</strain>
    </source>
</reference>
<dbReference type="GO" id="GO:0003677">
    <property type="term" value="F:DNA binding"/>
    <property type="evidence" value="ECO:0007669"/>
    <property type="project" value="UniProtKB-UniRule"/>
</dbReference>
<feature type="domain" description="Core-binding (CB)" evidence="11">
    <location>
        <begin position="17"/>
        <end position="116"/>
    </location>
</feature>
<dbReference type="InterPro" id="IPR050090">
    <property type="entry name" value="Tyrosine_recombinase_XerCD"/>
</dbReference>
<keyword evidence="8 9" id="KW-0131">Cell cycle</keyword>
<comment type="function">
    <text evidence="9">Site-specific tyrosine recombinase, which acts by catalyzing the cutting and rejoining of the recombining DNA molecules. The XerC-XerD complex is essential to convert dimers of the bacterial chromosome into monomers to permit their segregation at cell division. It also contributes to the segregational stability of plasmids.</text>
</comment>
<evidence type="ECO:0000256" key="7">
    <source>
        <dbReference type="ARBA" id="ARBA00023172"/>
    </source>
</evidence>
<evidence type="ECO:0000256" key="8">
    <source>
        <dbReference type="ARBA" id="ARBA00023306"/>
    </source>
</evidence>
<dbReference type="AlphaFoldDB" id="A0AAN2C9W4"/>
<dbReference type="PANTHER" id="PTHR30349:SF81">
    <property type="entry name" value="TYROSINE RECOMBINASE XERC"/>
    <property type="match status" value="1"/>
</dbReference>
<dbReference type="InterPro" id="IPR002104">
    <property type="entry name" value="Integrase_catalytic"/>
</dbReference>
<dbReference type="PROSITE" id="PS51900">
    <property type="entry name" value="CB"/>
    <property type="match status" value="1"/>
</dbReference>
<evidence type="ECO:0000256" key="5">
    <source>
        <dbReference type="ARBA" id="ARBA00022908"/>
    </source>
</evidence>
<dbReference type="GO" id="GO:0051301">
    <property type="term" value="P:cell division"/>
    <property type="evidence" value="ECO:0007669"/>
    <property type="project" value="UniProtKB-KW"/>
</dbReference>
<keyword evidence="5 9" id="KW-0229">DNA integration</keyword>
<evidence type="ECO:0000256" key="6">
    <source>
        <dbReference type="ARBA" id="ARBA00023125"/>
    </source>
</evidence>
<dbReference type="GO" id="GO:0005737">
    <property type="term" value="C:cytoplasm"/>
    <property type="evidence" value="ECO:0007669"/>
    <property type="project" value="UniProtKB-SubCell"/>
</dbReference>
<dbReference type="Gene3D" id="1.10.150.130">
    <property type="match status" value="1"/>
</dbReference>
<dbReference type="PANTHER" id="PTHR30349">
    <property type="entry name" value="PHAGE INTEGRASE-RELATED"/>
    <property type="match status" value="1"/>
</dbReference>
<dbReference type="PROSITE" id="PS51898">
    <property type="entry name" value="TYR_RECOMBINASE"/>
    <property type="match status" value="1"/>
</dbReference>
<evidence type="ECO:0000256" key="4">
    <source>
        <dbReference type="ARBA" id="ARBA00022829"/>
    </source>
</evidence>
<accession>A0AAN2C9W4</accession>
<name>A0AAN2C9W4_UNVUL</name>
<dbReference type="InterPro" id="IPR010998">
    <property type="entry name" value="Integrase_recombinase_N"/>
</dbReference>
<evidence type="ECO:0000259" key="11">
    <source>
        <dbReference type="PROSITE" id="PS51900"/>
    </source>
</evidence>
<keyword evidence="6 9" id="KW-0238">DNA-binding</keyword>
<feature type="active site" description="O-(3'-phospho-DNA)-tyrosine intermediate" evidence="9">
    <location>
        <position position="305"/>
    </location>
</feature>
<feature type="active site" evidence="9">
    <location>
        <position position="273"/>
    </location>
</feature>
<keyword evidence="3 9" id="KW-0132">Cell division</keyword>
<evidence type="ECO:0000256" key="2">
    <source>
        <dbReference type="ARBA" id="ARBA00022490"/>
    </source>
</evidence>
<dbReference type="SUPFAM" id="SSF47823">
    <property type="entry name" value="lambda integrase-like, N-terminal domain"/>
    <property type="match status" value="1"/>
</dbReference>
<evidence type="ECO:0000256" key="3">
    <source>
        <dbReference type="ARBA" id="ARBA00022618"/>
    </source>
</evidence>
<dbReference type="SUPFAM" id="SSF56349">
    <property type="entry name" value="DNA breaking-rejoining enzymes"/>
    <property type="match status" value="1"/>
</dbReference>
<evidence type="ECO:0000256" key="1">
    <source>
        <dbReference type="ARBA" id="ARBA00004496"/>
    </source>
</evidence>
<dbReference type="Pfam" id="PF02899">
    <property type="entry name" value="Phage_int_SAM_1"/>
    <property type="match status" value="1"/>
</dbReference>
<comment type="subcellular location">
    <subcellularLocation>
        <location evidence="1 9">Cytoplasm</location>
    </subcellularLocation>
</comment>
<dbReference type="HAMAP" id="MF_01808">
    <property type="entry name" value="Recomb_XerC_XerD"/>
    <property type="match status" value="1"/>
</dbReference>
<dbReference type="GO" id="GO:0009037">
    <property type="term" value="F:tyrosine-based site-specific recombinase activity"/>
    <property type="evidence" value="ECO:0007669"/>
    <property type="project" value="UniProtKB-UniRule"/>
</dbReference>
<feature type="active site" evidence="9">
    <location>
        <position position="204"/>
    </location>
</feature>
<dbReference type="Proteomes" id="UP001317532">
    <property type="component" value="Chromosome"/>
</dbReference>